<keyword evidence="1" id="KW-0812">Transmembrane</keyword>
<gene>
    <name evidence="2" type="ORF">GXP67_00890</name>
</gene>
<accession>A0A6C0GBH0</accession>
<proteinExistence type="predicted"/>
<dbReference type="RefSeq" id="WP_162441416.1">
    <property type="nucleotide sequence ID" value="NZ_CP048222.1"/>
</dbReference>
<dbReference type="EMBL" id="CP048222">
    <property type="protein sequence ID" value="QHT65329.1"/>
    <property type="molecule type" value="Genomic_DNA"/>
</dbReference>
<dbReference type="AlphaFoldDB" id="A0A6C0GBH0"/>
<feature type="transmembrane region" description="Helical" evidence="1">
    <location>
        <begin position="40"/>
        <end position="60"/>
    </location>
</feature>
<protein>
    <submittedName>
        <fullName evidence="2">Uncharacterized protein</fullName>
    </submittedName>
</protein>
<evidence type="ECO:0000313" key="3">
    <source>
        <dbReference type="Proteomes" id="UP000480178"/>
    </source>
</evidence>
<sequence>MQVTDTFLWLGLLGGIIPDTLRIIQERYTSNIPNYFKQPMFWIGLILQMGLGALVTWLLAPTTGIQALLIGYSAPSILTKLASKFNIDDHDQQDKGENKGLQYNNTSFSLLRWWKR</sequence>
<reference evidence="2 3" key="1">
    <citation type="submission" date="2020-01" db="EMBL/GenBank/DDBJ databases">
        <authorList>
            <person name="Kim M.K."/>
        </authorList>
    </citation>
    <scope>NUCLEOTIDE SEQUENCE [LARGE SCALE GENOMIC DNA]</scope>
    <source>
        <strain evidence="2 3">172606-1</strain>
    </source>
</reference>
<feature type="transmembrane region" description="Helical" evidence="1">
    <location>
        <begin position="6"/>
        <end position="24"/>
    </location>
</feature>
<evidence type="ECO:0000256" key="1">
    <source>
        <dbReference type="SAM" id="Phobius"/>
    </source>
</evidence>
<name>A0A6C0GBH0_9BACT</name>
<evidence type="ECO:0000313" key="2">
    <source>
        <dbReference type="EMBL" id="QHT65329.1"/>
    </source>
</evidence>
<keyword evidence="1" id="KW-0472">Membrane</keyword>
<keyword evidence="1" id="KW-1133">Transmembrane helix</keyword>
<organism evidence="2 3">
    <name type="scientific">Rhodocytophaga rosea</name>
    <dbReference type="NCBI Taxonomy" id="2704465"/>
    <lineage>
        <taxon>Bacteria</taxon>
        <taxon>Pseudomonadati</taxon>
        <taxon>Bacteroidota</taxon>
        <taxon>Cytophagia</taxon>
        <taxon>Cytophagales</taxon>
        <taxon>Rhodocytophagaceae</taxon>
        <taxon>Rhodocytophaga</taxon>
    </lineage>
</organism>
<keyword evidence="3" id="KW-1185">Reference proteome</keyword>
<dbReference type="KEGG" id="rhoz:GXP67_00890"/>
<dbReference type="Proteomes" id="UP000480178">
    <property type="component" value="Chromosome"/>
</dbReference>